<keyword evidence="3" id="KW-0805">Transcription regulation</keyword>
<dbReference type="InterPro" id="IPR017970">
    <property type="entry name" value="Homeobox_CS"/>
</dbReference>
<dbReference type="GO" id="GO:0000981">
    <property type="term" value="F:DNA-binding transcription factor activity, RNA polymerase II-specific"/>
    <property type="evidence" value="ECO:0007669"/>
    <property type="project" value="InterPro"/>
</dbReference>
<dbReference type="InterPro" id="IPR006712">
    <property type="entry name" value="HD-ZIP_N"/>
</dbReference>
<feature type="region of interest" description="Disordered" evidence="11">
    <location>
        <begin position="267"/>
        <end position="290"/>
    </location>
</feature>
<dbReference type="EMBL" id="JAHRHJ020000001">
    <property type="protein sequence ID" value="KAH9329639.1"/>
    <property type="molecule type" value="Genomic_DNA"/>
</dbReference>
<evidence type="ECO:0000313" key="13">
    <source>
        <dbReference type="EMBL" id="KAH9329639.1"/>
    </source>
</evidence>
<dbReference type="Pfam" id="PF04618">
    <property type="entry name" value="HD-ZIP_N"/>
    <property type="match status" value="1"/>
</dbReference>
<sequence length="290" mass="32373">MAGLPHWAKMRPISADSSYSAGLHLGICREEEDTAFSQSQRNRHRDGPCLGLAPAPLPLPTRDLLSLAPADHELPTAFSWMKSSGRSCCDGGESRGQGIDVNQMPSDDEAAVSSPNSTVSSFHVDEGGLSCSADKRERGSDEEDGDNTRKKLRLSKDQSALLEESFRKHNTLNPKQKIALAKQLSLRPRQVEVWFQNRRARTKLKQTEVDCEFLKRCCENLTEENRRLQKELQELRALKVATPFYMQLPAATLTMCPSCERVATANTRRLPWQPMPNSTTARTVQPPARS</sequence>
<dbReference type="AlphaFoldDB" id="A0AA38GV73"/>
<comment type="similarity">
    <text evidence="2">Belongs to the HD-ZIP homeobox family. Class II subfamily.</text>
</comment>
<evidence type="ECO:0000313" key="14">
    <source>
        <dbReference type="Proteomes" id="UP000824469"/>
    </source>
</evidence>
<evidence type="ECO:0000256" key="11">
    <source>
        <dbReference type="SAM" id="MobiDB-lite"/>
    </source>
</evidence>
<dbReference type="Pfam" id="PF00046">
    <property type="entry name" value="Homeodomain"/>
    <property type="match status" value="1"/>
</dbReference>
<name>A0AA38GV73_TAXCH</name>
<keyword evidence="6" id="KW-0804">Transcription</keyword>
<dbReference type="Pfam" id="PF02183">
    <property type="entry name" value="HALZ"/>
    <property type="match status" value="1"/>
</dbReference>
<dbReference type="Gene3D" id="1.10.10.60">
    <property type="entry name" value="Homeodomain-like"/>
    <property type="match status" value="1"/>
</dbReference>
<proteinExistence type="inferred from homology"/>
<keyword evidence="14" id="KW-1185">Reference proteome</keyword>
<feature type="DNA-binding region" description="Homeobox" evidence="8">
    <location>
        <begin position="147"/>
        <end position="206"/>
    </location>
</feature>
<dbReference type="InterPro" id="IPR050762">
    <property type="entry name" value="HD-ZIP_Homeobox_LZ_Class_II"/>
</dbReference>
<keyword evidence="4 8" id="KW-0238">DNA-binding</keyword>
<protein>
    <recommendedName>
        <fullName evidence="12">Homeobox domain-containing protein</fullName>
    </recommendedName>
</protein>
<evidence type="ECO:0000259" key="12">
    <source>
        <dbReference type="PROSITE" id="PS50071"/>
    </source>
</evidence>
<dbReference type="FunFam" id="1.10.10.60:FF:000577">
    <property type="entry name" value="Homeobox-leucine zipper protein 18"/>
    <property type="match status" value="1"/>
</dbReference>
<evidence type="ECO:0000256" key="9">
    <source>
        <dbReference type="RuleBase" id="RU000682"/>
    </source>
</evidence>
<evidence type="ECO:0000256" key="8">
    <source>
        <dbReference type="PROSITE-ProRule" id="PRU00108"/>
    </source>
</evidence>
<reference evidence="13 14" key="1">
    <citation type="journal article" date="2021" name="Nat. Plants">
        <title>The Taxus genome provides insights into paclitaxel biosynthesis.</title>
        <authorList>
            <person name="Xiong X."/>
            <person name="Gou J."/>
            <person name="Liao Q."/>
            <person name="Li Y."/>
            <person name="Zhou Q."/>
            <person name="Bi G."/>
            <person name="Li C."/>
            <person name="Du R."/>
            <person name="Wang X."/>
            <person name="Sun T."/>
            <person name="Guo L."/>
            <person name="Liang H."/>
            <person name="Lu P."/>
            <person name="Wu Y."/>
            <person name="Zhang Z."/>
            <person name="Ro D.K."/>
            <person name="Shang Y."/>
            <person name="Huang S."/>
            <person name="Yan J."/>
        </authorList>
    </citation>
    <scope>NUCLEOTIDE SEQUENCE [LARGE SCALE GENOMIC DNA]</scope>
    <source>
        <strain evidence="13">Ta-2019</strain>
    </source>
</reference>
<dbReference type="GO" id="GO:0043565">
    <property type="term" value="F:sequence-specific DNA binding"/>
    <property type="evidence" value="ECO:0007669"/>
    <property type="project" value="InterPro"/>
</dbReference>
<dbReference type="PANTHER" id="PTHR45714">
    <property type="entry name" value="HOMEOBOX-LEUCINE ZIPPER PROTEIN HAT14"/>
    <property type="match status" value="1"/>
</dbReference>
<evidence type="ECO:0000256" key="4">
    <source>
        <dbReference type="ARBA" id="ARBA00023125"/>
    </source>
</evidence>
<dbReference type="InterPro" id="IPR001356">
    <property type="entry name" value="HD"/>
</dbReference>
<dbReference type="PROSITE" id="PS50071">
    <property type="entry name" value="HOMEOBOX_2"/>
    <property type="match status" value="1"/>
</dbReference>
<dbReference type="GO" id="GO:0005634">
    <property type="term" value="C:nucleus"/>
    <property type="evidence" value="ECO:0007669"/>
    <property type="project" value="UniProtKB-SubCell"/>
</dbReference>
<comment type="caution">
    <text evidence="13">The sequence shown here is derived from an EMBL/GenBank/DDBJ whole genome shotgun (WGS) entry which is preliminary data.</text>
</comment>
<keyword evidence="10" id="KW-0175">Coiled coil</keyword>
<evidence type="ECO:0000256" key="3">
    <source>
        <dbReference type="ARBA" id="ARBA00023015"/>
    </source>
</evidence>
<evidence type="ECO:0000256" key="6">
    <source>
        <dbReference type="ARBA" id="ARBA00023163"/>
    </source>
</evidence>
<dbReference type="InterPro" id="IPR009057">
    <property type="entry name" value="Homeodomain-like_sf"/>
</dbReference>
<dbReference type="SUPFAM" id="SSF46689">
    <property type="entry name" value="Homeodomain-like"/>
    <property type="match status" value="1"/>
</dbReference>
<dbReference type="Proteomes" id="UP000824469">
    <property type="component" value="Unassembled WGS sequence"/>
</dbReference>
<dbReference type="InterPro" id="IPR003106">
    <property type="entry name" value="Leu_zip_homeo"/>
</dbReference>
<comment type="subcellular location">
    <subcellularLocation>
        <location evidence="1 8 9">Nucleus</location>
    </subcellularLocation>
</comment>
<dbReference type="SMART" id="SM00389">
    <property type="entry name" value="HOX"/>
    <property type="match status" value="1"/>
</dbReference>
<dbReference type="PROSITE" id="PS00027">
    <property type="entry name" value="HOMEOBOX_1"/>
    <property type="match status" value="1"/>
</dbReference>
<dbReference type="SMART" id="SM00340">
    <property type="entry name" value="HALZ"/>
    <property type="match status" value="1"/>
</dbReference>
<evidence type="ECO:0000256" key="10">
    <source>
        <dbReference type="SAM" id="Coils"/>
    </source>
</evidence>
<evidence type="ECO:0000256" key="7">
    <source>
        <dbReference type="ARBA" id="ARBA00023242"/>
    </source>
</evidence>
<accession>A0AA38GV73</accession>
<dbReference type="CDD" id="cd00086">
    <property type="entry name" value="homeodomain"/>
    <property type="match status" value="1"/>
</dbReference>
<organism evidence="13 14">
    <name type="scientific">Taxus chinensis</name>
    <name type="common">Chinese yew</name>
    <name type="synonym">Taxus wallichiana var. chinensis</name>
    <dbReference type="NCBI Taxonomy" id="29808"/>
    <lineage>
        <taxon>Eukaryota</taxon>
        <taxon>Viridiplantae</taxon>
        <taxon>Streptophyta</taxon>
        <taxon>Embryophyta</taxon>
        <taxon>Tracheophyta</taxon>
        <taxon>Spermatophyta</taxon>
        <taxon>Pinopsida</taxon>
        <taxon>Pinidae</taxon>
        <taxon>Conifers II</taxon>
        <taxon>Cupressales</taxon>
        <taxon>Taxaceae</taxon>
        <taxon>Taxus</taxon>
    </lineage>
</organism>
<evidence type="ECO:0000256" key="2">
    <source>
        <dbReference type="ARBA" id="ARBA00006074"/>
    </source>
</evidence>
<feature type="region of interest" description="Disordered" evidence="11">
    <location>
        <begin position="89"/>
        <end position="154"/>
    </location>
</feature>
<feature type="domain" description="Homeobox" evidence="12">
    <location>
        <begin position="145"/>
        <end position="205"/>
    </location>
</feature>
<gene>
    <name evidence="13" type="ORF">KI387_001747</name>
</gene>
<evidence type="ECO:0000256" key="5">
    <source>
        <dbReference type="ARBA" id="ARBA00023155"/>
    </source>
</evidence>
<keyword evidence="7 8" id="KW-0539">Nucleus</keyword>
<evidence type="ECO:0000256" key="1">
    <source>
        <dbReference type="ARBA" id="ARBA00004123"/>
    </source>
</evidence>
<keyword evidence="5 8" id="KW-0371">Homeobox</keyword>
<feature type="coiled-coil region" evidence="10">
    <location>
        <begin position="204"/>
        <end position="241"/>
    </location>
</feature>
<dbReference type="PANTHER" id="PTHR45714:SF34">
    <property type="entry name" value="HOMEOBOX-LEUCINE ZIPPER PROTEIN HAT9"/>
    <property type="match status" value="1"/>
</dbReference>